<organism evidence="1 2">
    <name type="scientific">Eisenbergiella tayi</name>
    <dbReference type="NCBI Taxonomy" id="1432052"/>
    <lineage>
        <taxon>Bacteria</taxon>
        <taxon>Bacillati</taxon>
        <taxon>Bacillota</taxon>
        <taxon>Clostridia</taxon>
        <taxon>Lachnospirales</taxon>
        <taxon>Lachnospiraceae</taxon>
        <taxon>Eisenbergiella</taxon>
    </lineage>
</organism>
<gene>
    <name evidence="1" type="ORF">BEH84_04781</name>
</gene>
<dbReference type="EMBL" id="MCGI01000004">
    <property type="protein sequence ID" value="ODM10409.1"/>
    <property type="molecule type" value="Genomic_DNA"/>
</dbReference>
<evidence type="ECO:0000313" key="2">
    <source>
        <dbReference type="Proteomes" id="UP000095003"/>
    </source>
</evidence>
<accession>A0A1E3ANY2</accession>
<dbReference type="GeneID" id="93301602"/>
<dbReference type="AlphaFoldDB" id="A0A1E3ANY2"/>
<name>A0A1E3ANY2_9FIRM</name>
<dbReference type="Proteomes" id="UP000095003">
    <property type="component" value="Unassembled WGS sequence"/>
</dbReference>
<evidence type="ECO:0000313" key="1">
    <source>
        <dbReference type="EMBL" id="ODM10409.1"/>
    </source>
</evidence>
<sequence length="71" mass="8754">MPEQIQNMEQAEKILDYWYAIEFLAQDKFDDMWEIRSKFLRAQDVFTISVMKWHQQDIKHLPNILKIKLKK</sequence>
<protein>
    <submittedName>
        <fullName evidence="1">Uncharacterized protein</fullName>
    </submittedName>
</protein>
<reference evidence="1 2" key="1">
    <citation type="submission" date="2016-07" db="EMBL/GenBank/DDBJ databases">
        <title>Characterization of isolates of Eisenbergiella tayi derived from blood cultures, using whole genome sequencing.</title>
        <authorList>
            <person name="Burdz T."/>
            <person name="Wiebe D."/>
            <person name="Huynh C."/>
            <person name="Bernard K."/>
        </authorList>
    </citation>
    <scope>NUCLEOTIDE SEQUENCE [LARGE SCALE GENOMIC DNA]</scope>
    <source>
        <strain evidence="1 2">NML 120489</strain>
    </source>
</reference>
<proteinExistence type="predicted"/>
<comment type="caution">
    <text evidence="1">The sequence shown here is derived from an EMBL/GenBank/DDBJ whole genome shotgun (WGS) entry which is preliminary data.</text>
</comment>
<dbReference type="RefSeq" id="WP_069158559.1">
    <property type="nucleotide sequence ID" value="NZ_JBKXXQ010000028.1"/>
</dbReference>